<protein>
    <recommendedName>
        <fullName evidence="4">DUF5060 domain-containing protein</fullName>
    </recommendedName>
</protein>
<proteinExistence type="predicted"/>
<evidence type="ECO:0000313" key="3">
    <source>
        <dbReference type="EMBL" id="XCH24985.1"/>
    </source>
</evidence>
<keyword evidence="2" id="KW-0732">Signal</keyword>
<accession>A0AAU8FKD3</accession>
<feature type="region of interest" description="Disordered" evidence="1">
    <location>
        <begin position="145"/>
        <end position="189"/>
    </location>
</feature>
<evidence type="ECO:0000256" key="1">
    <source>
        <dbReference type="SAM" id="MobiDB-lite"/>
    </source>
</evidence>
<dbReference type="RefSeq" id="WP_353720292.1">
    <property type="nucleotide sequence ID" value="NZ_CP159289.1"/>
</dbReference>
<sequence length="795" mass="88120">MKRLLSLLTLLVGLQLSASAQLKFEIAMPDSIVGKQYLKTYVENYVRQALIEAGKPTDPVVVKPVEKVKCADIGQGPNLLRVFEASATGIKLEFHGNKIDSILVDILTESGQPVTSHQIAPRSSIVSVPFGQLLPAGNYQLRLQGQSCKSDPQAGPFTIQNKETGGGTKPAPDPGAEAPGQGSGNGSVNPVGVLPLVNLTQGMDDHLNLIFRDSADVRIMSDIAPDNRSDKGKFLYRYLINGHQIDTDARLKNYVVAGNNPLRVLVGKLNRQYKSEGFNKWASTPQEAAGGWYKTDAAEAFSFNTSYAFQTFVAPAAQAASGFLNHVPQNYDPSSQQISWGDIGEDIKLPKGHFWGSSWYPWGVEKVFAKGVTHLAHHSLPWDAATSDQLAKDLKAAGKTFSDYQRIEAVFGRTNNGSPELWPNGTSKAIWPTADGLPADEAREWAWKTGGASDAIWLSEMSENVGWQPGWSPMFSAFYPELRKRYEQNFASKGIPYEIIHNYFWQGGESLNSGRSAEYYKDLFRKDPEDLPRTEFSPGAPLSATTMIVEAVYLPAPDLAMRQPTELAFRLEYFKQMGYHAGVVLFGQGETRPNNRYKINFSDGTYYKADKFPLDPNVHIASLFFGHVYGNATFEWGGYGWANQKLFDGRPGQPLTGDWFPLGSKEPRNNEFNKLWNGSGDFYHGFTGSADLTYFAHRLYAKTFGVTDGGERQYLTYRLDGGAWIIPSQYKADELVDAYKQQRGFALAQSRDGKTAWFYHNSFADNNWHTLEVKLPSGQVITERVAGNGIHAKIQ</sequence>
<name>A0AAU8FKD3_9BACT</name>
<dbReference type="EMBL" id="CP159289">
    <property type="protein sequence ID" value="XCH24985.1"/>
    <property type="molecule type" value="Genomic_DNA"/>
</dbReference>
<organism evidence="3">
    <name type="scientific">Dyadobacter sp. 676</name>
    <dbReference type="NCBI Taxonomy" id="3088362"/>
    <lineage>
        <taxon>Bacteria</taxon>
        <taxon>Pseudomonadati</taxon>
        <taxon>Bacteroidota</taxon>
        <taxon>Cytophagia</taxon>
        <taxon>Cytophagales</taxon>
        <taxon>Spirosomataceae</taxon>
        <taxon>Dyadobacter</taxon>
    </lineage>
</organism>
<dbReference type="AlphaFoldDB" id="A0AAU8FKD3"/>
<gene>
    <name evidence="3" type="ORF">ABV298_00720</name>
</gene>
<evidence type="ECO:0008006" key="4">
    <source>
        <dbReference type="Google" id="ProtNLM"/>
    </source>
</evidence>
<feature type="chain" id="PRO_5043840492" description="DUF5060 domain-containing protein" evidence="2">
    <location>
        <begin position="21"/>
        <end position="795"/>
    </location>
</feature>
<feature type="signal peptide" evidence="2">
    <location>
        <begin position="1"/>
        <end position="20"/>
    </location>
</feature>
<evidence type="ECO:0000256" key="2">
    <source>
        <dbReference type="SAM" id="SignalP"/>
    </source>
</evidence>
<reference evidence="3" key="1">
    <citation type="submission" date="2024-06" db="EMBL/GenBank/DDBJ databases">
        <title>Sequencing and assembly of the genome of Dyadobacter sp. strain 676, a symbiont of Cyamopsis tetragonoloba.</title>
        <authorList>
            <person name="Guro P."/>
            <person name="Sazanova A."/>
            <person name="Kuznetsova I."/>
            <person name="Belimov A."/>
            <person name="Safronova V."/>
        </authorList>
    </citation>
    <scope>NUCLEOTIDE SEQUENCE</scope>
    <source>
        <strain evidence="3">676</strain>
    </source>
</reference>